<evidence type="ECO:0008006" key="3">
    <source>
        <dbReference type="Google" id="ProtNLM"/>
    </source>
</evidence>
<proteinExistence type="predicted"/>
<sequence length="104" mass="11912">MDSAGEKRNRIYRDQLITVGDLEQFKKEILDAINVLSGGNKAVSTKMWLKTWEVRKMLGGISAGKLLTLRSNGTLPFTRIGSVIYYDQDDIQRMFEEGKFNKHE</sequence>
<dbReference type="EMBL" id="CP017141">
    <property type="protein sequence ID" value="AOM79998.1"/>
    <property type="molecule type" value="Genomic_DNA"/>
</dbReference>
<organism evidence="1 2">
    <name type="scientific">Pedobacter steynii</name>
    <dbReference type="NCBI Taxonomy" id="430522"/>
    <lineage>
        <taxon>Bacteria</taxon>
        <taxon>Pseudomonadati</taxon>
        <taxon>Bacteroidota</taxon>
        <taxon>Sphingobacteriia</taxon>
        <taxon>Sphingobacteriales</taxon>
        <taxon>Sphingobacteriaceae</taxon>
        <taxon>Pedobacter</taxon>
    </lineage>
</organism>
<dbReference type="PANTHER" id="PTHR34585">
    <property type="match status" value="1"/>
</dbReference>
<keyword evidence="2" id="KW-1185">Reference proteome</keyword>
<reference evidence="1 2" key="1">
    <citation type="submission" date="2016-08" db="EMBL/GenBank/DDBJ databases">
        <authorList>
            <person name="Seilhamer J.J."/>
        </authorList>
    </citation>
    <scope>NUCLEOTIDE SEQUENCE [LARGE SCALE GENOMIC DNA]</scope>
    <source>
        <strain evidence="1 2">DX4</strain>
    </source>
</reference>
<name>A0A1D7QMW2_9SPHI</name>
<evidence type="ECO:0000313" key="1">
    <source>
        <dbReference type="EMBL" id="AOM79998.1"/>
    </source>
</evidence>
<dbReference type="RefSeq" id="WP_069381660.1">
    <property type="nucleotide sequence ID" value="NZ_CP017141.1"/>
</dbReference>
<dbReference type="AlphaFoldDB" id="A0A1D7QMW2"/>
<dbReference type="Proteomes" id="UP000094313">
    <property type="component" value="Chromosome"/>
</dbReference>
<evidence type="ECO:0000313" key="2">
    <source>
        <dbReference type="Proteomes" id="UP000094313"/>
    </source>
</evidence>
<dbReference type="PANTHER" id="PTHR34585:SF22">
    <property type="entry name" value="HELIX-TURN-HELIX DOMAIN-CONTAINING PROTEIN"/>
    <property type="match status" value="1"/>
</dbReference>
<dbReference type="KEGG" id="psty:BFS30_24260"/>
<dbReference type="OrthoDB" id="1524679at2"/>
<gene>
    <name evidence="1" type="ORF">BFS30_24260</name>
</gene>
<accession>A0A1D7QMW2</accession>
<protein>
    <recommendedName>
        <fullName evidence="3">Helix-turn-helix domain-containing protein</fullName>
    </recommendedName>
</protein>